<dbReference type="InterPro" id="IPR055342">
    <property type="entry name" value="MreC_beta-barrel_core"/>
</dbReference>
<keyword evidence="3 5" id="KW-0133">Cell shape</keyword>
<feature type="domain" description="Rod shape-determining protein MreC beta-barrel core" evidence="6">
    <location>
        <begin position="130"/>
        <end position="277"/>
    </location>
</feature>
<dbReference type="OrthoDB" id="9808025at2"/>
<dbReference type="PIRSF" id="PIRSF038471">
    <property type="entry name" value="MreC"/>
    <property type="match status" value="1"/>
</dbReference>
<evidence type="ECO:0000256" key="1">
    <source>
        <dbReference type="ARBA" id="ARBA00009369"/>
    </source>
</evidence>
<dbReference type="AlphaFoldDB" id="A0A193FNG0"/>
<evidence type="ECO:0000256" key="5">
    <source>
        <dbReference type="PIRNR" id="PIRNR038471"/>
    </source>
</evidence>
<evidence type="ECO:0000313" key="8">
    <source>
        <dbReference type="EMBL" id="ANN73946.1"/>
    </source>
</evidence>
<dbReference type="PANTHER" id="PTHR34138">
    <property type="entry name" value="CELL SHAPE-DETERMINING PROTEIN MREC"/>
    <property type="match status" value="1"/>
</dbReference>
<accession>A0A193FNG0</accession>
<dbReference type="GO" id="GO:0008360">
    <property type="term" value="P:regulation of cell shape"/>
    <property type="evidence" value="ECO:0007669"/>
    <property type="project" value="UniProtKB-KW"/>
</dbReference>
<dbReference type="RefSeq" id="WP_066356156.1">
    <property type="nucleotide sequence ID" value="NZ_CBCSFJ010000004.1"/>
</dbReference>
<dbReference type="GO" id="GO:0005886">
    <property type="term" value="C:plasma membrane"/>
    <property type="evidence" value="ECO:0007669"/>
    <property type="project" value="TreeGrafter"/>
</dbReference>
<organism evidence="8 10">
    <name type="scientific">Bordetella bronchialis</name>
    <dbReference type="NCBI Taxonomy" id="463025"/>
    <lineage>
        <taxon>Bacteria</taxon>
        <taxon>Pseudomonadati</taxon>
        <taxon>Pseudomonadota</taxon>
        <taxon>Betaproteobacteria</taxon>
        <taxon>Burkholderiales</taxon>
        <taxon>Alcaligenaceae</taxon>
        <taxon>Bordetella</taxon>
    </lineage>
</organism>
<dbReference type="EMBL" id="CP016171">
    <property type="protein sequence ID" value="ANN73946.1"/>
    <property type="molecule type" value="Genomic_DNA"/>
</dbReference>
<evidence type="ECO:0000313" key="10">
    <source>
        <dbReference type="Proteomes" id="UP000092213"/>
    </source>
</evidence>
<name>A0A193FNG0_9BORD</name>
<dbReference type="STRING" id="463025.BAU08_23660"/>
<proteinExistence type="inferred from homology"/>
<gene>
    <name evidence="7" type="ORF">BAU06_23110</name>
    <name evidence="8" type="ORF">BAU08_23660</name>
</gene>
<dbReference type="NCBIfam" id="TIGR00219">
    <property type="entry name" value="mreC"/>
    <property type="match status" value="1"/>
</dbReference>
<protein>
    <recommendedName>
        <fullName evidence="2 5">Cell shape-determining protein MreC</fullName>
    </recommendedName>
    <alternativeName>
        <fullName evidence="4 5">Cell shape protein MreC</fullName>
    </alternativeName>
</protein>
<evidence type="ECO:0000313" key="7">
    <source>
        <dbReference type="EMBL" id="ANN68803.1"/>
    </source>
</evidence>
<comment type="similarity">
    <text evidence="1 5">Belongs to the MreC family.</text>
</comment>
<reference evidence="9 10" key="1">
    <citation type="submission" date="2016-06" db="EMBL/GenBank/DDBJ databases">
        <title>Complete genome sequences of Bordetella bronchialis and Bordetella flabilis.</title>
        <authorList>
            <person name="LiPuma J.J."/>
            <person name="Spilker T."/>
        </authorList>
    </citation>
    <scope>NUCLEOTIDE SEQUENCE [LARGE SCALE GENOMIC DNA]</scope>
    <source>
        <strain evidence="8 10">AU17976</strain>
        <strain evidence="7 9">AU3182</strain>
    </source>
</reference>
<dbReference type="InterPro" id="IPR042177">
    <property type="entry name" value="Cell/Rod_1"/>
</dbReference>
<evidence type="ECO:0000259" key="6">
    <source>
        <dbReference type="Pfam" id="PF04085"/>
    </source>
</evidence>
<evidence type="ECO:0000256" key="2">
    <source>
        <dbReference type="ARBA" id="ARBA00013855"/>
    </source>
</evidence>
<dbReference type="EMBL" id="CP016170">
    <property type="protein sequence ID" value="ANN68803.1"/>
    <property type="molecule type" value="Genomic_DNA"/>
</dbReference>
<dbReference type="PANTHER" id="PTHR34138:SF1">
    <property type="entry name" value="CELL SHAPE-DETERMINING PROTEIN MREC"/>
    <property type="match status" value="1"/>
</dbReference>
<dbReference type="Gene3D" id="2.40.10.340">
    <property type="entry name" value="Rod shape-determining protein MreC, domain 1"/>
    <property type="match status" value="1"/>
</dbReference>
<evidence type="ECO:0000256" key="3">
    <source>
        <dbReference type="ARBA" id="ARBA00022960"/>
    </source>
</evidence>
<sequence length="299" mass="32754">MPQLNATTPRLFRHGLPAEARLAILVVLALALLVGDSQWRMLEPVRRAVSVALYPFQRAVLLPRDIVQQVNEWYNAANLVRSENEALQRQRIELAQVATHAAQLAAENAQLRRLLGVTDTLAQQAVVVEVLYEPPNAFNQRLVFNKGSRQGLAPGMPVIDEGGVVGQIVRVTPMTAEAALVTDEQVSIPVQILRNGLRLIAFGSNQPGRMEVRYLAANADIKEGDTIITSGVGGLFPAGLPVAKVTKVERDTASGFARAMAEPLAHPERYRHFLVLQVDVKRAEVNRQEADSSESDKPE</sequence>
<keyword evidence="9" id="KW-1185">Reference proteome</keyword>
<evidence type="ECO:0000256" key="4">
    <source>
        <dbReference type="ARBA" id="ARBA00032089"/>
    </source>
</evidence>
<dbReference type="Pfam" id="PF04085">
    <property type="entry name" value="MreC"/>
    <property type="match status" value="1"/>
</dbReference>
<dbReference type="InterPro" id="IPR007221">
    <property type="entry name" value="MreC"/>
</dbReference>
<dbReference type="KEGG" id="bbro:BAU06_23110"/>
<dbReference type="Proteomes" id="UP000091897">
    <property type="component" value="Chromosome"/>
</dbReference>
<evidence type="ECO:0000313" key="9">
    <source>
        <dbReference type="Proteomes" id="UP000091897"/>
    </source>
</evidence>
<comment type="function">
    <text evidence="5">Involved in formation and maintenance of cell shape.</text>
</comment>
<dbReference type="Gene3D" id="2.40.10.350">
    <property type="entry name" value="Rod shape-determining protein MreC, domain 2"/>
    <property type="match status" value="1"/>
</dbReference>
<dbReference type="InterPro" id="IPR042175">
    <property type="entry name" value="Cell/Rod_MreC_2"/>
</dbReference>
<dbReference type="Proteomes" id="UP000092213">
    <property type="component" value="Chromosome"/>
</dbReference>